<evidence type="ECO:0008006" key="3">
    <source>
        <dbReference type="Google" id="ProtNLM"/>
    </source>
</evidence>
<name>A0A3D9KDA1_9BACL</name>
<dbReference type="EMBL" id="QRDZ01000006">
    <property type="protein sequence ID" value="RED84283.1"/>
    <property type="molecule type" value="Genomic_DNA"/>
</dbReference>
<organism evidence="1 2">
    <name type="scientific">Cohnella phaseoli</name>
    <dbReference type="NCBI Taxonomy" id="456490"/>
    <lineage>
        <taxon>Bacteria</taxon>
        <taxon>Bacillati</taxon>
        <taxon>Bacillota</taxon>
        <taxon>Bacilli</taxon>
        <taxon>Bacillales</taxon>
        <taxon>Paenibacillaceae</taxon>
        <taxon>Cohnella</taxon>
    </lineage>
</organism>
<evidence type="ECO:0000313" key="2">
    <source>
        <dbReference type="Proteomes" id="UP000256977"/>
    </source>
</evidence>
<reference evidence="1 2" key="1">
    <citation type="submission" date="2018-07" db="EMBL/GenBank/DDBJ databases">
        <title>Genomic Encyclopedia of Type Strains, Phase III (KMG-III): the genomes of soil and plant-associated and newly described type strains.</title>
        <authorList>
            <person name="Whitman W."/>
        </authorList>
    </citation>
    <scope>NUCLEOTIDE SEQUENCE [LARGE SCALE GENOMIC DNA]</scope>
    <source>
        <strain evidence="1 2">CECT 7287</strain>
    </source>
</reference>
<dbReference type="Proteomes" id="UP000256977">
    <property type="component" value="Unassembled WGS sequence"/>
</dbReference>
<protein>
    <recommendedName>
        <fullName evidence="3">Alpha/beta hydrolase family protein</fullName>
    </recommendedName>
</protein>
<gene>
    <name evidence="1" type="ORF">DFP98_106156</name>
</gene>
<keyword evidence="2" id="KW-1185">Reference proteome</keyword>
<comment type="caution">
    <text evidence="1">The sequence shown here is derived from an EMBL/GenBank/DDBJ whole genome shotgun (WGS) entry which is preliminary data.</text>
</comment>
<evidence type="ECO:0000313" key="1">
    <source>
        <dbReference type="EMBL" id="RED84283.1"/>
    </source>
</evidence>
<sequence length="258" mass="28247">MRTIMSEHAENKVELYLLAGLATAPLFMEDLRLALERRLRYAALPGQAGAVGGAEIRSCLLYPYGDWSRNVLAQLWEIRADMRRREGKLDRSIGGGRTLAEIRRERGKADIAGTVGTTVLVGHSGGGIAAVHAAATLMASGASASCFAVKIGSPRCRIPERLKHRVLSIHAEGRWKGDSFRRSPDIVSRIGSYGGWGINRSLPVWRKDKHAPASWIGVPIVGKHPDYFRNRPPYFNADGKSNLDLIVEAIAAWLSALK</sequence>
<accession>A0A3D9KDA1</accession>
<proteinExistence type="predicted"/>
<dbReference type="AlphaFoldDB" id="A0A3D9KDA1"/>